<proteinExistence type="predicted"/>
<sequence length="157" mass="17786">MTPTKIFTSFVLILCYISFVASKEIIVDTRKEGNSKNISTEVGDTITFIVDSNPTTGFTWNIAQILMNQNHIYNVIENQFVPDPVPEEDEEMDGRGGIEKITVSIDRPGKDLLQLIHARPWMLYKIDKMDEEGYWDVEPAKAKSIDFKITAEANGDL</sequence>
<evidence type="ECO:0000256" key="2">
    <source>
        <dbReference type="ARBA" id="ARBA00022704"/>
    </source>
</evidence>
<dbReference type="EMBL" id="CAMPGE010024372">
    <property type="protein sequence ID" value="CAI2382217.1"/>
    <property type="molecule type" value="Genomic_DNA"/>
</dbReference>
<keyword evidence="3" id="KW-0732">Signal</keyword>
<keyword evidence="6" id="KW-1185">Reference proteome</keyword>
<dbReference type="Gene3D" id="2.60.40.2020">
    <property type="match status" value="1"/>
</dbReference>
<dbReference type="SUPFAM" id="SSF141066">
    <property type="entry name" value="ICP-like"/>
    <property type="match status" value="1"/>
</dbReference>
<dbReference type="PANTHER" id="PTHR36530:SF1">
    <property type="entry name" value="AMOEBIASIN-1"/>
    <property type="match status" value="1"/>
</dbReference>
<keyword evidence="2" id="KW-0789">Thiol protease inhibitor</keyword>
<keyword evidence="1" id="KW-0646">Protease inhibitor</keyword>
<evidence type="ECO:0000313" key="6">
    <source>
        <dbReference type="Proteomes" id="UP001295684"/>
    </source>
</evidence>
<gene>
    <name evidence="5" type="ORF">ECRASSUSDP1_LOCUS23687</name>
</gene>
<name>A0AAD1Y3H1_EUPCR</name>
<dbReference type="Proteomes" id="UP001295684">
    <property type="component" value="Unassembled WGS sequence"/>
</dbReference>
<dbReference type="GO" id="GO:0004869">
    <property type="term" value="F:cysteine-type endopeptidase inhibitor activity"/>
    <property type="evidence" value="ECO:0007669"/>
    <property type="project" value="UniProtKB-KW"/>
</dbReference>
<feature type="chain" id="PRO_5042007001" description="Proteinase inhibitor I42 chagasin domain-containing protein" evidence="3">
    <location>
        <begin position="23"/>
        <end position="157"/>
    </location>
</feature>
<evidence type="ECO:0000256" key="3">
    <source>
        <dbReference type="SAM" id="SignalP"/>
    </source>
</evidence>
<accession>A0AAD1Y3H1</accession>
<dbReference type="Pfam" id="PF09394">
    <property type="entry name" value="Inhibitor_I42"/>
    <property type="match status" value="1"/>
</dbReference>
<dbReference type="InterPro" id="IPR018990">
    <property type="entry name" value="Prot_inh_I42_chagasin"/>
</dbReference>
<evidence type="ECO:0000259" key="4">
    <source>
        <dbReference type="Pfam" id="PF09394"/>
    </source>
</evidence>
<comment type="caution">
    <text evidence="5">The sequence shown here is derived from an EMBL/GenBank/DDBJ whole genome shotgun (WGS) entry which is preliminary data.</text>
</comment>
<organism evidence="5 6">
    <name type="scientific">Euplotes crassus</name>
    <dbReference type="NCBI Taxonomy" id="5936"/>
    <lineage>
        <taxon>Eukaryota</taxon>
        <taxon>Sar</taxon>
        <taxon>Alveolata</taxon>
        <taxon>Ciliophora</taxon>
        <taxon>Intramacronucleata</taxon>
        <taxon>Spirotrichea</taxon>
        <taxon>Hypotrichia</taxon>
        <taxon>Euplotida</taxon>
        <taxon>Euplotidae</taxon>
        <taxon>Moneuplotes</taxon>
    </lineage>
</organism>
<evidence type="ECO:0000256" key="1">
    <source>
        <dbReference type="ARBA" id="ARBA00022690"/>
    </source>
</evidence>
<dbReference type="InterPro" id="IPR052781">
    <property type="entry name" value="Cys_protease_inhibitor_I42"/>
</dbReference>
<protein>
    <recommendedName>
        <fullName evidence="4">Proteinase inhibitor I42 chagasin domain-containing protein</fullName>
    </recommendedName>
</protein>
<feature type="domain" description="Proteinase inhibitor I42 chagasin" evidence="4">
    <location>
        <begin position="41"/>
        <end position="121"/>
    </location>
</feature>
<reference evidence="5" key="1">
    <citation type="submission" date="2023-07" db="EMBL/GenBank/DDBJ databases">
        <authorList>
            <consortium name="AG Swart"/>
            <person name="Singh M."/>
            <person name="Singh A."/>
            <person name="Seah K."/>
            <person name="Emmerich C."/>
        </authorList>
    </citation>
    <scope>NUCLEOTIDE SEQUENCE</scope>
    <source>
        <strain evidence="5">DP1</strain>
    </source>
</reference>
<dbReference type="InterPro" id="IPR036331">
    <property type="entry name" value="Chagasin-like_sf"/>
</dbReference>
<evidence type="ECO:0000313" key="5">
    <source>
        <dbReference type="EMBL" id="CAI2382217.1"/>
    </source>
</evidence>
<dbReference type="PANTHER" id="PTHR36530">
    <property type="entry name" value="INHIBITOR OF CYSTEINE PEPTIDASE"/>
    <property type="match status" value="1"/>
</dbReference>
<feature type="signal peptide" evidence="3">
    <location>
        <begin position="1"/>
        <end position="22"/>
    </location>
</feature>
<dbReference type="AlphaFoldDB" id="A0AAD1Y3H1"/>